<proteinExistence type="predicted"/>
<protein>
    <recommendedName>
        <fullName evidence="3">LuxR family transcriptional regulator</fullName>
    </recommendedName>
</protein>
<reference evidence="1 2" key="1">
    <citation type="journal article" date="2011" name="BMC Genomics">
        <title>Genome sequencing reveals diversification of virulence factor content and possible host adaptation in distinct subpopulations of Salmonella enterica.</title>
        <authorList>
            <person name="den Bakker H.C."/>
            <person name="Moreno Switt A.I."/>
            <person name="Govoni G."/>
            <person name="Cummings C.A."/>
            <person name="Ranieri M.L."/>
            <person name="Degoricija L."/>
            <person name="Hoelzer K."/>
            <person name="Rodriguez-Rivera L.D."/>
            <person name="Brown S."/>
            <person name="Bolchacova E."/>
            <person name="Furtado M.R."/>
            <person name="Wiedmann M."/>
        </authorList>
    </citation>
    <scope>NUCLEOTIDE SEQUENCE [LARGE SCALE GENOMIC DNA]</scope>
    <source>
        <strain evidence="1 2">A4-669</strain>
    </source>
</reference>
<comment type="caution">
    <text evidence="1">The sequence shown here is derived from an EMBL/GenBank/DDBJ whole genome shotgun (WGS) entry which is preliminary data.</text>
</comment>
<evidence type="ECO:0000313" key="2">
    <source>
        <dbReference type="Proteomes" id="UP000004906"/>
    </source>
</evidence>
<sequence>MEPYKIHAIATRHCVDFIFYSISDESVETRLKLSIPVNTISSYFHT</sequence>
<evidence type="ECO:0008006" key="3">
    <source>
        <dbReference type="Google" id="ProtNLM"/>
    </source>
</evidence>
<dbReference type="Proteomes" id="UP000004906">
    <property type="component" value="Unassembled WGS sequence"/>
</dbReference>
<name>A0A6C8GP44_SALET</name>
<dbReference type="EMBL" id="AFCI01000701">
    <property type="protein sequence ID" value="EHC37549.1"/>
    <property type="molecule type" value="Genomic_DNA"/>
</dbReference>
<accession>A0A6C8GP44</accession>
<dbReference type="AlphaFoldDB" id="A0A6C8GP44"/>
<gene>
    <name evidence="1" type="ORF">LTSEADE_2031</name>
</gene>
<evidence type="ECO:0000313" key="1">
    <source>
        <dbReference type="EMBL" id="EHC37549.1"/>
    </source>
</evidence>
<organism evidence="1 2">
    <name type="scientific">Salmonella enterica subsp. enterica serovar Adelaide str. A4-669</name>
    <dbReference type="NCBI Taxonomy" id="913063"/>
    <lineage>
        <taxon>Bacteria</taxon>
        <taxon>Pseudomonadati</taxon>
        <taxon>Pseudomonadota</taxon>
        <taxon>Gammaproteobacteria</taxon>
        <taxon>Enterobacterales</taxon>
        <taxon>Enterobacteriaceae</taxon>
        <taxon>Salmonella</taxon>
    </lineage>
</organism>